<keyword evidence="8" id="KW-0325">Glycoprotein</keyword>
<dbReference type="AlphaFoldDB" id="A0A843XAR8"/>
<evidence type="ECO:0000313" key="11">
    <source>
        <dbReference type="EMBL" id="MQM16412.1"/>
    </source>
</evidence>
<evidence type="ECO:0000256" key="4">
    <source>
        <dbReference type="ARBA" id="ARBA00022729"/>
    </source>
</evidence>
<keyword evidence="9" id="KW-0067">ATP-binding</keyword>
<dbReference type="Pfam" id="PF00069">
    <property type="entry name" value="Pkinase"/>
    <property type="match status" value="1"/>
</dbReference>
<dbReference type="PANTHER" id="PTHR27008:SF499">
    <property type="entry name" value="OS06G0581500 PROTEIN"/>
    <property type="match status" value="1"/>
</dbReference>
<dbReference type="Gene3D" id="3.30.200.20">
    <property type="entry name" value="Phosphorylase Kinase, domain 1"/>
    <property type="match status" value="1"/>
</dbReference>
<keyword evidence="2" id="KW-0433">Leucine-rich repeat</keyword>
<keyword evidence="3" id="KW-0812">Transmembrane</keyword>
<evidence type="ECO:0000256" key="6">
    <source>
        <dbReference type="ARBA" id="ARBA00022989"/>
    </source>
</evidence>
<dbReference type="InterPro" id="IPR051809">
    <property type="entry name" value="Plant_receptor-like_S/T_kinase"/>
</dbReference>
<keyword evidence="9" id="KW-0547">Nucleotide-binding</keyword>
<dbReference type="InterPro" id="IPR001245">
    <property type="entry name" value="Ser-Thr/Tyr_kinase_cat_dom"/>
</dbReference>
<dbReference type="FunFam" id="3.80.10.10:FF:000041">
    <property type="entry name" value="LRR receptor-like serine/threonine-protein kinase ERECTA"/>
    <property type="match status" value="1"/>
</dbReference>
<dbReference type="InterPro" id="IPR032675">
    <property type="entry name" value="LRR_dom_sf"/>
</dbReference>
<feature type="non-terminal residue" evidence="11">
    <location>
        <position position="1"/>
    </location>
</feature>
<dbReference type="Gene3D" id="3.80.10.10">
    <property type="entry name" value="Ribonuclease Inhibitor"/>
    <property type="match status" value="3"/>
</dbReference>
<evidence type="ECO:0000256" key="2">
    <source>
        <dbReference type="ARBA" id="ARBA00022614"/>
    </source>
</evidence>
<protein>
    <recommendedName>
        <fullName evidence="10">Protein kinase domain-containing protein</fullName>
    </recommendedName>
</protein>
<dbReference type="EMBL" id="NMUH01006989">
    <property type="protein sequence ID" value="MQM16412.1"/>
    <property type="molecule type" value="Genomic_DNA"/>
</dbReference>
<dbReference type="Pfam" id="PF07714">
    <property type="entry name" value="PK_Tyr_Ser-Thr"/>
    <property type="match status" value="1"/>
</dbReference>
<evidence type="ECO:0000256" key="9">
    <source>
        <dbReference type="PROSITE-ProRule" id="PRU10141"/>
    </source>
</evidence>
<feature type="binding site" evidence="9">
    <location>
        <position position="418"/>
    </location>
    <ligand>
        <name>ATP</name>
        <dbReference type="ChEBI" id="CHEBI:30616"/>
    </ligand>
</feature>
<dbReference type="Gene3D" id="1.10.510.10">
    <property type="entry name" value="Transferase(Phosphotransferase) domain 1"/>
    <property type="match status" value="1"/>
</dbReference>
<dbReference type="SUPFAM" id="SSF56112">
    <property type="entry name" value="Protein kinase-like (PK-like)"/>
    <property type="match status" value="1"/>
</dbReference>
<dbReference type="InterPro" id="IPR011009">
    <property type="entry name" value="Kinase-like_dom_sf"/>
</dbReference>
<dbReference type="FunFam" id="3.80.10.10:FF:000400">
    <property type="entry name" value="Nuclear pore complex protein NUP107"/>
    <property type="match status" value="1"/>
</dbReference>
<sequence length="602" mass="66753">FKSLVTLDPSGALASWNSTLHFCQWRGVTCGGHRRAQRVVGLDLARLGLIGTLSPSPSNLTFLRRLHLPNNQLGGPIPPELGRLHRLHHLNLDSNFLVREIQANLSRCANLMLLSIDFNMILGDLPSDLGSLPQLKRLTLDSNMLTGRIPPSIGNLSSLLELSLGHNRLEGSIPEEVGALTGLPSLNLESNMLSAFKGDPILRRKPNTSLLLNANDLEGGIPNSFGNYRLLQVLHLSETSSLKNLQLLDISDNFLSGDIPKSLGDCESLEYLHINRNFFQGSLHLTLSKLRALQVMNASHNHLSGPIPKFVESLQFLKVIDLSFNDLEGEVPKEGIFPNLTVNSVAGNPKLSVEVLRSKRDFPPSAPLSHVDQHSRISHWELVKMTNEFSRENFLGEGSFGSVYKGVLDEGRTLVAVKVLHLQRHGASKSFLAECEALRHVRHRNIVRIITSCSSLDSQGDFGLSRYILGNGKKWSKSFTSSIGIKGSIGYIAPEYGFGVKPHHPGDVYSYGILLLEMFTGKRPTDELFKEGLNLRRYVQMSFPSQIMIIVDPRLLQDEHDGANGNLQQSDIMKHDFRECLVSLVKRLGSCAPRIHRNRGSR</sequence>
<keyword evidence="7" id="KW-0472">Membrane</keyword>
<proteinExistence type="predicted"/>
<evidence type="ECO:0000259" key="10">
    <source>
        <dbReference type="PROSITE" id="PS50011"/>
    </source>
</evidence>
<dbReference type="GO" id="GO:0004672">
    <property type="term" value="F:protein kinase activity"/>
    <property type="evidence" value="ECO:0007669"/>
    <property type="project" value="InterPro"/>
</dbReference>
<evidence type="ECO:0000256" key="7">
    <source>
        <dbReference type="ARBA" id="ARBA00023136"/>
    </source>
</evidence>
<evidence type="ECO:0000256" key="3">
    <source>
        <dbReference type="ARBA" id="ARBA00022692"/>
    </source>
</evidence>
<comment type="caution">
    <text evidence="11">The sequence shown here is derived from an EMBL/GenBank/DDBJ whole genome shotgun (WGS) entry which is preliminary data.</text>
</comment>
<reference evidence="11" key="1">
    <citation type="submission" date="2017-07" db="EMBL/GenBank/DDBJ databases">
        <title>Taro Niue Genome Assembly and Annotation.</title>
        <authorList>
            <person name="Atibalentja N."/>
            <person name="Keating K."/>
            <person name="Fields C.J."/>
        </authorList>
    </citation>
    <scope>NUCLEOTIDE SEQUENCE</scope>
    <source>
        <strain evidence="11">Niue_2</strain>
        <tissue evidence="11">Leaf</tissue>
    </source>
</reference>
<gene>
    <name evidence="11" type="ORF">Taro_049369</name>
</gene>
<organism evidence="11 12">
    <name type="scientific">Colocasia esculenta</name>
    <name type="common">Wild taro</name>
    <name type="synonym">Arum esculentum</name>
    <dbReference type="NCBI Taxonomy" id="4460"/>
    <lineage>
        <taxon>Eukaryota</taxon>
        <taxon>Viridiplantae</taxon>
        <taxon>Streptophyta</taxon>
        <taxon>Embryophyta</taxon>
        <taxon>Tracheophyta</taxon>
        <taxon>Spermatophyta</taxon>
        <taxon>Magnoliopsida</taxon>
        <taxon>Liliopsida</taxon>
        <taxon>Araceae</taxon>
        <taxon>Aroideae</taxon>
        <taxon>Colocasieae</taxon>
        <taxon>Colocasia</taxon>
    </lineage>
</organism>
<evidence type="ECO:0000256" key="5">
    <source>
        <dbReference type="ARBA" id="ARBA00022737"/>
    </source>
</evidence>
<keyword evidence="6" id="KW-1133">Transmembrane helix</keyword>
<keyword evidence="12" id="KW-1185">Reference proteome</keyword>
<dbReference type="Pfam" id="PF08263">
    <property type="entry name" value="LRRNT_2"/>
    <property type="match status" value="1"/>
</dbReference>
<dbReference type="InterPro" id="IPR000719">
    <property type="entry name" value="Prot_kinase_dom"/>
</dbReference>
<dbReference type="Proteomes" id="UP000652761">
    <property type="component" value="Unassembled WGS sequence"/>
</dbReference>
<evidence type="ECO:0000256" key="8">
    <source>
        <dbReference type="ARBA" id="ARBA00023180"/>
    </source>
</evidence>
<dbReference type="PANTHER" id="PTHR27008">
    <property type="entry name" value="OS04G0122200 PROTEIN"/>
    <property type="match status" value="1"/>
</dbReference>
<evidence type="ECO:0000256" key="1">
    <source>
        <dbReference type="ARBA" id="ARBA00004162"/>
    </source>
</evidence>
<keyword evidence="4" id="KW-0732">Signal</keyword>
<dbReference type="SMART" id="SM00369">
    <property type="entry name" value="LRR_TYP"/>
    <property type="match status" value="5"/>
</dbReference>
<keyword evidence="5" id="KW-0677">Repeat</keyword>
<dbReference type="PROSITE" id="PS00107">
    <property type="entry name" value="PROTEIN_KINASE_ATP"/>
    <property type="match status" value="1"/>
</dbReference>
<feature type="domain" description="Protein kinase" evidence="10">
    <location>
        <begin position="389"/>
        <end position="602"/>
    </location>
</feature>
<dbReference type="InterPro" id="IPR013210">
    <property type="entry name" value="LRR_N_plant-typ"/>
</dbReference>
<comment type="subcellular location">
    <subcellularLocation>
        <location evidence="1">Cell membrane</location>
        <topology evidence="1">Single-pass membrane protein</topology>
    </subcellularLocation>
</comment>
<dbReference type="GO" id="GO:0005524">
    <property type="term" value="F:ATP binding"/>
    <property type="evidence" value="ECO:0007669"/>
    <property type="project" value="UniProtKB-UniRule"/>
</dbReference>
<dbReference type="Pfam" id="PF00560">
    <property type="entry name" value="LRR_1"/>
    <property type="match status" value="2"/>
</dbReference>
<dbReference type="OrthoDB" id="645705at2759"/>
<dbReference type="InterPro" id="IPR017441">
    <property type="entry name" value="Protein_kinase_ATP_BS"/>
</dbReference>
<dbReference type="GO" id="GO:0005886">
    <property type="term" value="C:plasma membrane"/>
    <property type="evidence" value="ECO:0007669"/>
    <property type="project" value="UniProtKB-SubCell"/>
</dbReference>
<name>A0A843XAR8_COLES</name>
<dbReference type="Pfam" id="PF13855">
    <property type="entry name" value="LRR_8"/>
    <property type="match status" value="1"/>
</dbReference>
<dbReference type="SUPFAM" id="SSF52058">
    <property type="entry name" value="L domain-like"/>
    <property type="match status" value="1"/>
</dbReference>
<accession>A0A843XAR8</accession>
<dbReference type="PROSITE" id="PS50011">
    <property type="entry name" value="PROTEIN_KINASE_DOM"/>
    <property type="match status" value="1"/>
</dbReference>
<dbReference type="InterPro" id="IPR003591">
    <property type="entry name" value="Leu-rich_rpt_typical-subtyp"/>
</dbReference>
<evidence type="ECO:0000313" key="12">
    <source>
        <dbReference type="Proteomes" id="UP000652761"/>
    </source>
</evidence>
<dbReference type="InterPro" id="IPR001611">
    <property type="entry name" value="Leu-rich_rpt"/>
</dbReference>